<name>A0A0D9XZW1_9ORYZ</name>
<sequence>MDSNKTQDVTTAEEADLISELSDDVLLHIFSFLTSAADVARASVLSKRWRHLWNLAPCLHFAIGPGYFADEKNEEKESYYARRHEAARRRLIAGVDTTVARRVEESRDVDVMDISLVYTSRHNRSLHTTYAIGKKYYFHPHHHEADIMLSRVDTWLRFAERHVKDSFTLVVPLVAPVAAEVAATEARRAAWLEANTDYVTDEGEIIVKEQVIVTEEEEEEVVHVEEGEEQLAMIEEEKQNVEVNKGEVVKLPCSTKDVVISLTLGYATIVVPPTVAGAFHALSDFTLCHAILHGHLLSSSCCPQLRRLRLKQIGGLTLLWLDAADTLEELWLVNIPDLQRLEINAGGLRLLRVFVNAKSSGQIEAMMISTPKLEELACNDLVHPDLLQFTGAATIRCIKKLLLFTHGSSEDAYTNAAAVWLLKNCVTLVHLDLKLFFSMVITNFALTASVPMGGHSISATVARYLAKCNGIEHLSIDIRDGRLVCSDPDCICDQPEDWEEHMIPLENLKDIEIRGFMPFIIEKDFCGYCL</sequence>
<dbReference type="InterPro" id="IPR055312">
    <property type="entry name" value="FBL15-like"/>
</dbReference>
<dbReference type="SUPFAM" id="SSF81383">
    <property type="entry name" value="F-box domain"/>
    <property type="match status" value="1"/>
</dbReference>
<dbReference type="CDD" id="cd22160">
    <property type="entry name" value="F-box_AtFBL13-like"/>
    <property type="match status" value="1"/>
</dbReference>
<dbReference type="AlphaFoldDB" id="A0A0D9XZW1"/>
<reference evidence="2 3" key="1">
    <citation type="submission" date="2012-08" db="EMBL/GenBank/DDBJ databases">
        <title>Oryza genome evolution.</title>
        <authorList>
            <person name="Wing R.A."/>
        </authorList>
    </citation>
    <scope>NUCLEOTIDE SEQUENCE</scope>
</reference>
<reference evidence="2" key="3">
    <citation type="submission" date="2015-04" db="UniProtKB">
        <authorList>
            <consortium name="EnsemblPlants"/>
        </authorList>
    </citation>
    <scope>IDENTIFICATION</scope>
</reference>
<dbReference type="HOGENOM" id="CLU_017148_3_1_1"/>
<dbReference type="PANTHER" id="PTHR34709">
    <property type="entry name" value="OS10G0396666 PROTEIN"/>
    <property type="match status" value="1"/>
</dbReference>
<dbReference type="EnsemblPlants" id="LPERR12G11640.1">
    <property type="protein sequence ID" value="LPERR12G11640.1"/>
    <property type="gene ID" value="LPERR12G11640"/>
</dbReference>
<evidence type="ECO:0000313" key="2">
    <source>
        <dbReference type="EnsemblPlants" id="LPERR12G11640.1"/>
    </source>
</evidence>
<accession>A0A0D9XZW1</accession>
<feature type="domain" description="F-box" evidence="1">
    <location>
        <begin position="23"/>
        <end position="52"/>
    </location>
</feature>
<dbReference type="STRING" id="77586.A0A0D9XZW1"/>
<reference evidence="3" key="2">
    <citation type="submission" date="2013-12" db="EMBL/GenBank/DDBJ databases">
        <authorList>
            <person name="Yu Y."/>
            <person name="Lee S."/>
            <person name="de Baynast K."/>
            <person name="Wissotski M."/>
            <person name="Liu L."/>
            <person name="Talag J."/>
            <person name="Goicoechea J."/>
            <person name="Angelova A."/>
            <person name="Jetty R."/>
            <person name="Kudrna D."/>
            <person name="Golser W."/>
            <person name="Rivera L."/>
            <person name="Zhang J."/>
            <person name="Wing R."/>
        </authorList>
    </citation>
    <scope>NUCLEOTIDE SEQUENCE</scope>
</reference>
<dbReference type="Proteomes" id="UP000032180">
    <property type="component" value="Chromosome 12"/>
</dbReference>
<dbReference type="Gramene" id="LPERR12G11640.1">
    <property type="protein sequence ID" value="LPERR12G11640.1"/>
    <property type="gene ID" value="LPERR12G11640"/>
</dbReference>
<proteinExistence type="predicted"/>
<dbReference type="PANTHER" id="PTHR34709:SF43">
    <property type="entry name" value="OS12G0527100 PROTEIN"/>
    <property type="match status" value="1"/>
</dbReference>
<dbReference type="eggNOG" id="ENOG502R3E0">
    <property type="taxonomic scope" value="Eukaryota"/>
</dbReference>
<dbReference type="InterPro" id="IPR053781">
    <property type="entry name" value="F-box_AtFBL13-like"/>
</dbReference>
<keyword evidence="3" id="KW-1185">Reference proteome</keyword>
<organism evidence="2 3">
    <name type="scientific">Leersia perrieri</name>
    <dbReference type="NCBI Taxonomy" id="77586"/>
    <lineage>
        <taxon>Eukaryota</taxon>
        <taxon>Viridiplantae</taxon>
        <taxon>Streptophyta</taxon>
        <taxon>Embryophyta</taxon>
        <taxon>Tracheophyta</taxon>
        <taxon>Spermatophyta</taxon>
        <taxon>Magnoliopsida</taxon>
        <taxon>Liliopsida</taxon>
        <taxon>Poales</taxon>
        <taxon>Poaceae</taxon>
        <taxon>BOP clade</taxon>
        <taxon>Oryzoideae</taxon>
        <taxon>Oryzeae</taxon>
        <taxon>Oryzinae</taxon>
        <taxon>Leersia</taxon>
    </lineage>
</organism>
<evidence type="ECO:0000313" key="3">
    <source>
        <dbReference type="Proteomes" id="UP000032180"/>
    </source>
</evidence>
<dbReference type="InterPro" id="IPR001810">
    <property type="entry name" value="F-box_dom"/>
</dbReference>
<evidence type="ECO:0000259" key="1">
    <source>
        <dbReference type="Pfam" id="PF12937"/>
    </source>
</evidence>
<protein>
    <recommendedName>
        <fullName evidence="1">F-box domain-containing protein</fullName>
    </recommendedName>
</protein>
<dbReference type="InterPro" id="IPR036047">
    <property type="entry name" value="F-box-like_dom_sf"/>
</dbReference>
<dbReference type="Pfam" id="PF12937">
    <property type="entry name" value="F-box-like"/>
    <property type="match status" value="1"/>
</dbReference>
<dbReference type="Gene3D" id="1.20.1280.50">
    <property type="match status" value="1"/>
</dbReference>